<sequence>MDTPSTSRILPLVTPTSLQITSRGRVAFNIVPAGQTIAHELGQMAGDAVKHLAPEFLSSMGKKITFSESDIEKV</sequence>
<dbReference type="AlphaFoldDB" id="A0A1B0DFM9"/>
<proteinExistence type="predicted"/>
<dbReference type="Proteomes" id="UP000092462">
    <property type="component" value="Unassembled WGS sequence"/>
</dbReference>
<dbReference type="VEuPathDB" id="VectorBase:PPAPM1_001968"/>
<dbReference type="VEuPathDB" id="VectorBase:PPAI006840"/>
<organism evidence="1 2">
    <name type="scientific">Phlebotomus papatasi</name>
    <name type="common">Sandfly</name>
    <dbReference type="NCBI Taxonomy" id="29031"/>
    <lineage>
        <taxon>Eukaryota</taxon>
        <taxon>Metazoa</taxon>
        <taxon>Ecdysozoa</taxon>
        <taxon>Arthropoda</taxon>
        <taxon>Hexapoda</taxon>
        <taxon>Insecta</taxon>
        <taxon>Pterygota</taxon>
        <taxon>Neoptera</taxon>
        <taxon>Endopterygota</taxon>
        <taxon>Diptera</taxon>
        <taxon>Nematocera</taxon>
        <taxon>Psychodoidea</taxon>
        <taxon>Psychodidae</taxon>
        <taxon>Phlebotomus</taxon>
        <taxon>Phlebotomus</taxon>
    </lineage>
</organism>
<dbReference type="EnsemblMetazoa" id="PPAI006840-RA">
    <property type="protein sequence ID" value="PPAI006840-PA"/>
    <property type="gene ID" value="PPAI006840"/>
</dbReference>
<dbReference type="EMBL" id="AJVK01015132">
    <property type="status" value="NOT_ANNOTATED_CDS"/>
    <property type="molecule type" value="Genomic_DNA"/>
</dbReference>
<accession>A0A1B0DFM9</accession>
<keyword evidence="2" id="KW-1185">Reference proteome</keyword>
<name>A0A1B0DFM9_PHLPP</name>
<evidence type="ECO:0000313" key="2">
    <source>
        <dbReference type="Proteomes" id="UP000092462"/>
    </source>
</evidence>
<evidence type="ECO:0000313" key="1">
    <source>
        <dbReference type="EnsemblMetazoa" id="PPAI006840-PA"/>
    </source>
</evidence>
<reference evidence="1" key="1">
    <citation type="submission" date="2022-08" db="UniProtKB">
        <authorList>
            <consortium name="EnsemblMetazoa"/>
        </authorList>
    </citation>
    <scope>IDENTIFICATION</scope>
    <source>
        <strain evidence="1">Israel</strain>
    </source>
</reference>
<protein>
    <submittedName>
        <fullName evidence="1">Uncharacterized protein</fullName>
    </submittedName>
</protein>